<keyword evidence="3" id="KW-1185">Reference proteome</keyword>
<evidence type="ECO:0000313" key="2">
    <source>
        <dbReference type="EMBL" id="KAK2663502.1"/>
    </source>
</evidence>
<comment type="caution">
    <text evidence="2">The sequence shown here is derived from an EMBL/GenBank/DDBJ whole genome shotgun (WGS) entry which is preliminary data.</text>
</comment>
<evidence type="ECO:0000313" key="3">
    <source>
        <dbReference type="Proteomes" id="UP001280121"/>
    </source>
</evidence>
<gene>
    <name evidence="2" type="ORF">Ddye_002076</name>
</gene>
<feature type="region of interest" description="Disordered" evidence="1">
    <location>
        <begin position="122"/>
        <end position="142"/>
    </location>
</feature>
<name>A0AAD9XQ94_9ROSI</name>
<proteinExistence type="predicted"/>
<organism evidence="2 3">
    <name type="scientific">Dipteronia dyeriana</name>
    <dbReference type="NCBI Taxonomy" id="168575"/>
    <lineage>
        <taxon>Eukaryota</taxon>
        <taxon>Viridiplantae</taxon>
        <taxon>Streptophyta</taxon>
        <taxon>Embryophyta</taxon>
        <taxon>Tracheophyta</taxon>
        <taxon>Spermatophyta</taxon>
        <taxon>Magnoliopsida</taxon>
        <taxon>eudicotyledons</taxon>
        <taxon>Gunneridae</taxon>
        <taxon>Pentapetalae</taxon>
        <taxon>rosids</taxon>
        <taxon>malvids</taxon>
        <taxon>Sapindales</taxon>
        <taxon>Sapindaceae</taxon>
        <taxon>Hippocastanoideae</taxon>
        <taxon>Acereae</taxon>
        <taxon>Dipteronia</taxon>
    </lineage>
</organism>
<protein>
    <submittedName>
        <fullName evidence="2">Uncharacterized protein</fullName>
    </submittedName>
</protein>
<reference evidence="2" key="1">
    <citation type="journal article" date="2023" name="Plant J.">
        <title>Genome sequences and population genomics provide insights into the demographic history, inbreeding, and mutation load of two 'living fossil' tree species of Dipteronia.</title>
        <authorList>
            <person name="Feng Y."/>
            <person name="Comes H.P."/>
            <person name="Chen J."/>
            <person name="Zhu S."/>
            <person name="Lu R."/>
            <person name="Zhang X."/>
            <person name="Li P."/>
            <person name="Qiu J."/>
            <person name="Olsen K.M."/>
            <person name="Qiu Y."/>
        </authorList>
    </citation>
    <scope>NUCLEOTIDE SEQUENCE</scope>
    <source>
        <strain evidence="2">KIB01</strain>
    </source>
</reference>
<dbReference type="Proteomes" id="UP001280121">
    <property type="component" value="Unassembled WGS sequence"/>
</dbReference>
<dbReference type="AlphaFoldDB" id="A0AAD9XQ94"/>
<evidence type="ECO:0000256" key="1">
    <source>
        <dbReference type="SAM" id="MobiDB-lite"/>
    </source>
</evidence>
<sequence>MDDDMATDQQFSGPVQQSRDVFVLGTPFDTGAGPSQQKPEWVKYKLNSMKGYIDISFVDLRKEMKDEFSGLDSRIEALELSFDGIRGTNVPADMPFTPIIDPHYSYPDTGFTTMDHGIGSRQHDGVDPGGYDIDILPSDGDD</sequence>
<dbReference type="EMBL" id="JANJYI010000001">
    <property type="protein sequence ID" value="KAK2663502.1"/>
    <property type="molecule type" value="Genomic_DNA"/>
</dbReference>
<accession>A0AAD9XQ94</accession>